<sequence length="304" mass="35627">MVFNGDLECLENTRMDRHSFHRLCDMLKTTGRLSATRNMNVEEMVAMFLHIVAHDVKNRVIKRQFARSGETISRQFNKVLNSIIRLYDDLLEKPEPVPEDSTDSVWKWFKNCLGALDGTYIKVNVLAEDRPRVQLLTLESFEMLVFRTNGLRVPKGFYYLCDAGYTNGEGFLAPYRAERYHLNEWTEGHQPNTPREFFNMKHCLARNVIERCFGLLKGRWAILRTKSFYPVKIQCRIITACCLLHNHIRREMPIDPLENELSEVTSGQGLDGDVIRYVETSDIWSTWRDDLAKEMFNKWRGARH</sequence>
<evidence type="ECO:0000256" key="3">
    <source>
        <dbReference type="ARBA" id="ARBA00006958"/>
    </source>
</evidence>
<evidence type="ECO:0000256" key="4">
    <source>
        <dbReference type="ARBA" id="ARBA00022722"/>
    </source>
</evidence>
<gene>
    <name evidence="10" type="ORF">FSB_LOCUS11141</name>
</gene>
<name>A0A2N9F8R4_FAGSY</name>
<dbReference type="AlphaFoldDB" id="A0A2N9F8R4"/>
<evidence type="ECO:0000259" key="8">
    <source>
        <dbReference type="Pfam" id="PF13359"/>
    </source>
</evidence>
<feature type="domain" description="DDE Tnp4" evidence="8">
    <location>
        <begin position="153"/>
        <end position="246"/>
    </location>
</feature>
<dbReference type="GO" id="GO:0004518">
    <property type="term" value="F:nuclease activity"/>
    <property type="evidence" value="ECO:0007669"/>
    <property type="project" value="UniProtKB-KW"/>
</dbReference>
<dbReference type="PANTHER" id="PTHR22930">
    <property type="match status" value="1"/>
</dbReference>
<keyword evidence="6" id="KW-0378">Hydrolase</keyword>
<keyword evidence="7" id="KW-0539">Nucleus</keyword>
<dbReference type="GO" id="GO:0016787">
    <property type="term" value="F:hydrolase activity"/>
    <property type="evidence" value="ECO:0007669"/>
    <property type="project" value="UniProtKB-KW"/>
</dbReference>
<dbReference type="Pfam" id="PF26138">
    <property type="entry name" value="DUF8040"/>
    <property type="match status" value="1"/>
</dbReference>
<dbReference type="InterPro" id="IPR058353">
    <property type="entry name" value="DUF8040"/>
</dbReference>
<comment type="cofactor">
    <cofactor evidence="1">
        <name>a divalent metal cation</name>
        <dbReference type="ChEBI" id="CHEBI:60240"/>
    </cofactor>
</comment>
<reference evidence="10" key="1">
    <citation type="submission" date="2018-02" db="EMBL/GenBank/DDBJ databases">
        <authorList>
            <person name="Cohen D.B."/>
            <person name="Kent A.D."/>
        </authorList>
    </citation>
    <scope>NUCLEOTIDE SEQUENCE</scope>
</reference>
<dbReference type="EMBL" id="OIVN01000634">
    <property type="protein sequence ID" value="SPC83259.1"/>
    <property type="molecule type" value="Genomic_DNA"/>
</dbReference>
<accession>A0A2N9F8R4</accession>
<evidence type="ECO:0000256" key="2">
    <source>
        <dbReference type="ARBA" id="ARBA00004123"/>
    </source>
</evidence>
<feature type="domain" description="DUF8040" evidence="9">
    <location>
        <begin position="7"/>
        <end position="84"/>
    </location>
</feature>
<dbReference type="GO" id="GO:0046872">
    <property type="term" value="F:metal ion binding"/>
    <property type="evidence" value="ECO:0007669"/>
    <property type="project" value="UniProtKB-KW"/>
</dbReference>
<dbReference type="InterPro" id="IPR045249">
    <property type="entry name" value="HARBI1-like"/>
</dbReference>
<protein>
    <submittedName>
        <fullName evidence="10">Uncharacterized protein</fullName>
    </submittedName>
</protein>
<dbReference type="GO" id="GO:0005634">
    <property type="term" value="C:nucleus"/>
    <property type="evidence" value="ECO:0007669"/>
    <property type="project" value="UniProtKB-SubCell"/>
</dbReference>
<evidence type="ECO:0000256" key="7">
    <source>
        <dbReference type="ARBA" id="ARBA00023242"/>
    </source>
</evidence>
<comment type="similarity">
    <text evidence="3">Belongs to the HARBI1 family.</text>
</comment>
<dbReference type="PANTHER" id="PTHR22930:SF281">
    <property type="entry name" value="NUCLEASE"/>
    <property type="match status" value="1"/>
</dbReference>
<comment type="subcellular location">
    <subcellularLocation>
        <location evidence="2">Nucleus</location>
    </subcellularLocation>
</comment>
<dbReference type="InterPro" id="IPR027806">
    <property type="entry name" value="HARBI1_dom"/>
</dbReference>
<dbReference type="Pfam" id="PF13359">
    <property type="entry name" value="DDE_Tnp_4"/>
    <property type="match status" value="1"/>
</dbReference>
<proteinExistence type="inferred from homology"/>
<keyword evidence="4" id="KW-0540">Nuclease</keyword>
<evidence type="ECO:0000256" key="6">
    <source>
        <dbReference type="ARBA" id="ARBA00022801"/>
    </source>
</evidence>
<evidence type="ECO:0000256" key="1">
    <source>
        <dbReference type="ARBA" id="ARBA00001968"/>
    </source>
</evidence>
<organism evidence="10">
    <name type="scientific">Fagus sylvatica</name>
    <name type="common">Beechnut</name>
    <dbReference type="NCBI Taxonomy" id="28930"/>
    <lineage>
        <taxon>Eukaryota</taxon>
        <taxon>Viridiplantae</taxon>
        <taxon>Streptophyta</taxon>
        <taxon>Embryophyta</taxon>
        <taxon>Tracheophyta</taxon>
        <taxon>Spermatophyta</taxon>
        <taxon>Magnoliopsida</taxon>
        <taxon>eudicotyledons</taxon>
        <taxon>Gunneridae</taxon>
        <taxon>Pentapetalae</taxon>
        <taxon>rosids</taxon>
        <taxon>fabids</taxon>
        <taxon>Fagales</taxon>
        <taxon>Fagaceae</taxon>
        <taxon>Fagus</taxon>
    </lineage>
</organism>
<keyword evidence="5" id="KW-0479">Metal-binding</keyword>
<evidence type="ECO:0000256" key="5">
    <source>
        <dbReference type="ARBA" id="ARBA00022723"/>
    </source>
</evidence>
<evidence type="ECO:0000259" key="9">
    <source>
        <dbReference type="Pfam" id="PF26138"/>
    </source>
</evidence>
<evidence type="ECO:0000313" key="10">
    <source>
        <dbReference type="EMBL" id="SPC83259.1"/>
    </source>
</evidence>